<feature type="chain" id="PRO_5032811821" evidence="1">
    <location>
        <begin position="21"/>
        <end position="48"/>
    </location>
</feature>
<evidence type="ECO:0000313" key="3">
    <source>
        <dbReference type="EMBL" id="USE78156.1"/>
    </source>
</evidence>
<protein>
    <submittedName>
        <fullName evidence="2">Uncharacterized protein</fullName>
    </submittedName>
</protein>
<keyword evidence="1" id="KW-0732">Signal</keyword>
<keyword evidence="5" id="KW-1185">Reference proteome</keyword>
<feature type="signal peptide" evidence="1">
    <location>
        <begin position="1"/>
        <end position="20"/>
    </location>
</feature>
<reference evidence="3" key="2">
    <citation type="submission" date="2022-06" db="EMBL/GenBank/DDBJ databases">
        <title>Complete genome sequence and characterization of Cupriavidus gilardii QJ1 isolated from contaminating cells.</title>
        <authorList>
            <person name="Qi J."/>
        </authorList>
    </citation>
    <scope>NUCLEOTIDE SEQUENCE</scope>
    <source>
        <strain evidence="3">QJ1</strain>
    </source>
</reference>
<evidence type="ECO:0000313" key="4">
    <source>
        <dbReference type="Proteomes" id="UP000542973"/>
    </source>
</evidence>
<proteinExistence type="predicted"/>
<organism evidence="2 4">
    <name type="scientific">Cupriavidus gilardii</name>
    <dbReference type="NCBI Taxonomy" id="82541"/>
    <lineage>
        <taxon>Bacteria</taxon>
        <taxon>Pseudomonadati</taxon>
        <taxon>Pseudomonadota</taxon>
        <taxon>Betaproteobacteria</taxon>
        <taxon>Burkholderiales</taxon>
        <taxon>Burkholderiaceae</taxon>
        <taxon>Cupriavidus</taxon>
    </lineage>
</organism>
<sequence length="48" mass="4830">MAATMALAVVTAMPVTMAGAAQRVGCVAATAGVTPNPWHHIEVAVHAF</sequence>
<dbReference type="AlphaFoldDB" id="A0A849BBW5"/>
<gene>
    <name evidence="2" type="ORF">HLB16_18615</name>
    <name evidence="3" type="ORF">NDR89_03705</name>
</gene>
<dbReference type="EMBL" id="CP098735">
    <property type="protein sequence ID" value="USE78156.1"/>
    <property type="molecule type" value="Genomic_DNA"/>
</dbReference>
<dbReference type="Proteomes" id="UP001056648">
    <property type="component" value="Chromosome 1"/>
</dbReference>
<reference evidence="2 4" key="1">
    <citation type="submission" date="2020-05" db="EMBL/GenBank/DDBJ databases">
        <title>MicrobeNet Type strains.</title>
        <authorList>
            <person name="Nicholson A.C."/>
        </authorList>
    </citation>
    <scope>NUCLEOTIDE SEQUENCE [LARGE SCALE GENOMIC DNA]</scope>
    <source>
        <strain evidence="2 4">ATCC 700815</strain>
    </source>
</reference>
<name>A0A849BBW5_9BURK</name>
<evidence type="ECO:0000256" key="1">
    <source>
        <dbReference type="SAM" id="SignalP"/>
    </source>
</evidence>
<dbReference type="Proteomes" id="UP000542973">
    <property type="component" value="Unassembled WGS sequence"/>
</dbReference>
<dbReference type="EMBL" id="JABEMD010000035">
    <property type="protein sequence ID" value="NNH12882.1"/>
    <property type="molecule type" value="Genomic_DNA"/>
</dbReference>
<evidence type="ECO:0000313" key="2">
    <source>
        <dbReference type="EMBL" id="NNH12882.1"/>
    </source>
</evidence>
<evidence type="ECO:0000313" key="5">
    <source>
        <dbReference type="Proteomes" id="UP001056648"/>
    </source>
</evidence>
<dbReference type="RefSeq" id="WP_158507295.1">
    <property type="nucleotide sequence ID" value="NZ_BAAAEB010000025.1"/>
</dbReference>
<accession>A0A849BBW5</accession>